<dbReference type="RefSeq" id="WP_036686278.1">
    <property type="nucleotide sequence ID" value="NZ_JNVM01000017.1"/>
</dbReference>
<feature type="transmembrane region" description="Helical" evidence="1">
    <location>
        <begin position="6"/>
        <end position="25"/>
    </location>
</feature>
<protein>
    <recommendedName>
        <fullName evidence="4">Lipoprotein</fullName>
    </recommendedName>
</protein>
<evidence type="ECO:0000256" key="1">
    <source>
        <dbReference type="SAM" id="Phobius"/>
    </source>
</evidence>
<keyword evidence="3" id="KW-1185">Reference proteome</keyword>
<keyword evidence="1" id="KW-1133">Transmembrane helix</keyword>
<evidence type="ECO:0000313" key="2">
    <source>
        <dbReference type="EMBL" id="KEQ24104.1"/>
    </source>
</evidence>
<name>A0A081P081_9BACL</name>
<dbReference type="Proteomes" id="UP000028123">
    <property type="component" value="Unassembled WGS sequence"/>
</dbReference>
<keyword evidence="1" id="KW-0472">Membrane</keyword>
<sequence>MKKWVWIIIATCVIIVACLPFYPRLRYHLYEQDRLPSDYEISYGYELYDYRDKFFPPKAGWKRFSTDPRTMFPDGKNILVLVAHPELVHGEHAFRFLVIRVRDGLPVMTEPTYPQGDFLFTARLRSDRWEPGEYRGEYWKDDSLVAAKTFTIQGKGPEAE</sequence>
<dbReference type="OrthoDB" id="9875183at2"/>
<comment type="caution">
    <text evidence="2">The sequence shown here is derived from an EMBL/GenBank/DDBJ whole genome shotgun (WGS) entry which is preliminary data.</text>
</comment>
<dbReference type="AlphaFoldDB" id="A0A081P081"/>
<evidence type="ECO:0000313" key="3">
    <source>
        <dbReference type="Proteomes" id="UP000028123"/>
    </source>
</evidence>
<gene>
    <name evidence="2" type="ORF">ET33_10375</name>
</gene>
<evidence type="ECO:0008006" key="4">
    <source>
        <dbReference type="Google" id="ProtNLM"/>
    </source>
</evidence>
<keyword evidence="1" id="KW-0812">Transmembrane</keyword>
<dbReference type="PROSITE" id="PS51257">
    <property type="entry name" value="PROKAR_LIPOPROTEIN"/>
    <property type="match status" value="1"/>
</dbReference>
<organism evidence="2 3">
    <name type="scientific">Paenibacillus tyrfis</name>
    <dbReference type="NCBI Taxonomy" id="1501230"/>
    <lineage>
        <taxon>Bacteria</taxon>
        <taxon>Bacillati</taxon>
        <taxon>Bacillota</taxon>
        <taxon>Bacilli</taxon>
        <taxon>Bacillales</taxon>
        <taxon>Paenibacillaceae</taxon>
        <taxon>Paenibacillus</taxon>
    </lineage>
</organism>
<dbReference type="eggNOG" id="ENOG5032G39">
    <property type="taxonomic scope" value="Bacteria"/>
</dbReference>
<proteinExistence type="predicted"/>
<dbReference type="EMBL" id="JNVM01000017">
    <property type="protein sequence ID" value="KEQ24104.1"/>
    <property type="molecule type" value="Genomic_DNA"/>
</dbReference>
<accession>A0A081P081</accession>
<reference evidence="2 3" key="1">
    <citation type="submission" date="2014-06" db="EMBL/GenBank/DDBJ databases">
        <title>Draft genome sequence of Paenibacillus sp. MSt1.</title>
        <authorList>
            <person name="Aw Y.K."/>
            <person name="Ong K.S."/>
            <person name="Gan H.M."/>
            <person name="Lee S.M."/>
        </authorList>
    </citation>
    <scope>NUCLEOTIDE SEQUENCE [LARGE SCALE GENOMIC DNA]</scope>
    <source>
        <strain evidence="2 3">MSt1</strain>
    </source>
</reference>